<dbReference type="EMBL" id="BGPR01023537">
    <property type="protein sequence ID" value="GBN90781.1"/>
    <property type="molecule type" value="Genomic_DNA"/>
</dbReference>
<dbReference type="Proteomes" id="UP000499080">
    <property type="component" value="Unassembled WGS sequence"/>
</dbReference>
<proteinExistence type="predicted"/>
<protein>
    <submittedName>
        <fullName evidence="1">Uncharacterized protein</fullName>
    </submittedName>
</protein>
<gene>
    <name evidence="1" type="ORF">AVEN_73599_1</name>
</gene>
<accession>A0A4Y2SS83</accession>
<sequence length="87" mass="9728">MRSIMQIQWPEEIVKAGHHHASRLSPDVFQYCGTGSPSPMTVVPVSVGSLQQAFVRESYYNSRSNRGGRSFNADPYASEWQYGCVSD</sequence>
<dbReference type="AlphaFoldDB" id="A0A4Y2SS83"/>
<comment type="caution">
    <text evidence="1">The sequence shown here is derived from an EMBL/GenBank/DDBJ whole genome shotgun (WGS) entry which is preliminary data.</text>
</comment>
<organism evidence="1 2">
    <name type="scientific">Araneus ventricosus</name>
    <name type="common">Orbweaver spider</name>
    <name type="synonym">Epeira ventricosa</name>
    <dbReference type="NCBI Taxonomy" id="182803"/>
    <lineage>
        <taxon>Eukaryota</taxon>
        <taxon>Metazoa</taxon>
        <taxon>Ecdysozoa</taxon>
        <taxon>Arthropoda</taxon>
        <taxon>Chelicerata</taxon>
        <taxon>Arachnida</taxon>
        <taxon>Araneae</taxon>
        <taxon>Araneomorphae</taxon>
        <taxon>Entelegynae</taxon>
        <taxon>Araneoidea</taxon>
        <taxon>Araneidae</taxon>
        <taxon>Araneus</taxon>
    </lineage>
</organism>
<keyword evidence="2" id="KW-1185">Reference proteome</keyword>
<name>A0A4Y2SS83_ARAVE</name>
<evidence type="ECO:0000313" key="1">
    <source>
        <dbReference type="EMBL" id="GBN90781.1"/>
    </source>
</evidence>
<evidence type="ECO:0000313" key="2">
    <source>
        <dbReference type="Proteomes" id="UP000499080"/>
    </source>
</evidence>
<reference evidence="1 2" key="1">
    <citation type="journal article" date="2019" name="Sci. Rep.">
        <title>Orb-weaving spider Araneus ventricosus genome elucidates the spidroin gene catalogue.</title>
        <authorList>
            <person name="Kono N."/>
            <person name="Nakamura H."/>
            <person name="Ohtoshi R."/>
            <person name="Moran D.A.P."/>
            <person name="Shinohara A."/>
            <person name="Yoshida Y."/>
            <person name="Fujiwara M."/>
            <person name="Mori M."/>
            <person name="Tomita M."/>
            <person name="Arakawa K."/>
        </authorList>
    </citation>
    <scope>NUCLEOTIDE SEQUENCE [LARGE SCALE GENOMIC DNA]</scope>
</reference>